<gene>
    <name evidence="10" type="ORF">BV898_14452</name>
</gene>
<evidence type="ECO:0000256" key="1">
    <source>
        <dbReference type="ARBA" id="ARBA00004123"/>
    </source>
</evidence>
<evidence type="ECO:0000259" key="9">
    <source>
        <dbReference type="PROSITE" id="PS50102"/>
    </source>
</evidence>
<evidence type="ECO:0000259" key="8">
    <source>
        <dbReference type="PROSITE" id="PS50089"/>
    </source>
</evidence>
<feature type="domain" description="RRM" evidence="9">
    <location>
        <begin position="281"/>
        <end position="359"/>
    </location>
</feature>
<keyword evidence="11" id="KW-1185">Reference proteome</keyword>
<dbReference type="Pfam" id="PF00076">
    <property type="entry name" value="RRM_1"/>
    <property type="match status" value="1"/>
</dbReference>
<evidence type="ECO:0000256" key="7">
    <source>
        <dbReference type="SAM" id="MobiDB-lite"/>
    </source>
</evidence>
<dbReference type="CDD" id="cd00590">
    <property type="entry name" value="RRM_SF"/>
    <property type="match status" value="1"/>
</dbReference>
<reference evidence="11" key="1">
    <citation type="submission" date="2017-01" db="EMBL/GenBank/DDBJ databases">
        <title>Comparative genomics of anhydrobiosis in the tardigrade Hypsibius dujardini.</title>
        <authorList>
            <person name="Yoshida Y."/>
            <person name="Koutsovoulos G."/>
            <person name="Laetsch D."/>
            <person name="Stevens L."/>
            <person name="Kumar S."/>
            <person name="Horikawa D."/>
            <person name="Ishino K."/>
            <person name="Komine S."/>
            <person name="Tomita M."/>
            <person name="Blaxter M."/>
            <person name="Arakawa K."/>
        </authorList>
    </citation>
    <scope>NUCLEOTIDE SEQUENCE [LARGE SCALE GENOMIC DNA]</scope>
    <source>
        <strain evidence="11">Z151</strain>
    </source>
</reference>
<keyword evidence="2 5" id="KW-0863">Zinc-finger</keyword>
<sequence>MAYRCGDCEKDFESVLPDGSCPDCYGLDAVIKTASLDNESGRIHASLSAAPSVTRQLMVGSDRDILSKMDDIFEFANDHIRKKQQASSYVQAPHHRGGNPQAGIRQGLPLVPPRDHGTAAPRPYQQPVARAMSPPSGRAPAPRSIPYPYDDVPVAHHGQANCRDSVAPTAVVPTVKKLKATSIATLSGELSAAVLEFRGPFTTALDACLDPDLLFKAASELQTAVETVEYLQKQFERRTVKVLGGEISVKQMTYGLDRAGANSIPGEPKQRRERRSAPNCNTVVVKDLPHMITRGDLFDYFAKFCESLADVKNVVTDDSRNRGCAMITLAHESIVRKILSAPEEHKIKNKVVSVSWFDEEKLIRRGADYEIHAAGLSSYMSEESFEDYLIENFGEVERLDFRPNLDAPTVNNAWACITFVDEEINQSILEAKFLEYRGRKIRCKPHVSHRVMIENKKRDGTFEALGPRRERPSFANLSHRPLAQAVGNAQELTSEPTKRKDANEKQERPAGYTCVICADNEVRIMLRPCGHFCLCERCSDDVGLQKCPYCSHAIDHKEKIFVAGF</sequence>
<dbReference type="SUPFAM" id="SSF54928">
    <property type="entry name" value="RNA-binding domain, RBD"/>
    <property type="match status" value="2"/>
</dbReference>
<dbReference type="PROSITE" id="PS50102">
    <property type="entry name" value="RRM"/>
    <property type="match status" value="2"/>
</dbReference>
<feature type="compositionally biased region" description="Low complexity" evidence="7">
    <location>
        <begin position="129"/>
        <end position="144"/>
    </location>
</feature>
<dbReference type="GO" id="GO:0000785">
    <property type="term" value="C:chromatin"/>
    <property type="evidence" value="ECO:0007669"/>
    <property type="project" value="TreeGrafter"/>
</dbReference>
<evidence type="ECO:0000313" key="10">
    <source>
        <dbReference type="EMBL" id="OWA49917.1"/>
    </source>
</evidence>
<dbReference type="Pfam" id="PF13920">
    <property type="entry name" value="zf-C3HC4_3"/>
    <property type="match status" value="1"/>
</dbReference>
<keyword evidence="6" id="KW-0694">RNA-binding</keyword>
<dbReference type="GO" id="GO:0010468">
    <property type="term" value="P:regulation of gene expression"/>
    <property type="evidence" value="ECO:0007669"/>
    <property type="project" value="TreeGrafter"/>
</dbReference>
<feature type="domain" description="RING-type" evidence="8">
    <location>
        <begin position="514"/>
        <end position="551"/>
    </location>
</feature>
<evidence type="ECO:0000256" key="5">
    <source>
        <dbReference type="PROSITE-ProRule" id="PRU00175"/>
    </source>
</evidence>
<keyword evidence="3" id="KW-0862">Zinc</keyword>
<dbReference type="AlphaFoldDB" id="A0A9X6N8X8"/>
<feature type="region of interest" description="Disordered" evidence="7">
    <location>
        <begin position="84"/>
        <end position="146"/>
    </location>
</feature>
<dbReference type="GO" id="GO:0008270">
    <property type="term" value="F:zinc ion binding"/>
    <property type="evidence" value="ECO:0007669"/>
    <property type="project" value="UniProtKB-KW"/>
</dbReference>
<dbReference type="OrthoDB" id="1711136at2759"/>
<feature type="domain" description="RRM" evidence="9">
    <location>
        <begin position="369"/>
        <end position="458"/>
    </location>
</feature>
<dbReference type="InterPro" id="IPR035979">
    <property type="entry name" value="RBD_domain_sf"/>
</dbReference>
<evidence type="ECO:0000256" key="6">
    <source>
        <dbReference type="PROSITE-ProRule" id="PRU00176"/>
    </source>
</evidence>
<dbReference type="Gene3D" id="3.30.40.10">
    <property type="entry name" value="Zinc/RING finger domain, C3HC4 (zinc finger)"/>
    <property type="match status" value="1"/>
</dbReference>
<dbReference type="InterPro" id="IPR001841">
    <property type="entry name" value="Znf_RING"/>
</dbReference>
<evidence type="ECO:0000313" key="11">
    <source>
        <dbReference type="Proteomes" id="UP000192578"/>
    </source>
</evidence>
<keyword evidence="2 5" id="KW-0479">Metal-binding</keyword>
<evidence type="ECO:0000256" key="2">
    <source>
        <dbReference type="ARBA" id="ARBA00022771"/>
    </source>
</evidence>
<dbReference type="GO" id="GO:0005654">
    <property type="term" value="C:nucleoplasm"/>
    <property type="evidence" value="ECO:0007669"/>
    <property type="project" value="TreeGrafter"/>
</dbReference>
<evidence type="ECO:0000256" key="3">
    <source>
        <dbReference type="ARBA" id="ARBA00022833"/>
    </source>
</evidence>
<dbReference type="GO" id="GO:0003723">
    <property type="term" value="F:RNA binding"/>
    <property type="evidence" value="ECO:0007669"/>
    <property type="project" value="UniProtKB-UniRule"/>
</dbReference>
<name>A0A9X6N8X8_HYPEX</name>
<accession>A0A9X6N8X8</accession>
<dbReference type="InterPro" id="IPR012677">
    <property type="entry name" value="Nucleotide-bd_a/b_plait_sf"/>
</dbReference>
<keyword evidence="4" id="KW-0539">Nucleus</keyword>
<dbReference type="PANTHER" id="PTHR48033:SF10">
    <property type="entry name" value="RNA-BINDING PROTEIN SQUID"/>
    <property type="match status" value="1"/>
</dbReference>
<dbReference type="PROSITE" id="PS50089">
    <property type="entry name" value="ZF_RING_2"/>
    <property type="match status" value="1"/>
</dbReference>
<protein>
    <recommendedName>
        <fullName evidence="12">RING-type domain-containing protein</fullName>
    </recommendedName>
</protein>
<dbReference type="CDD" id="cd16649">
    <property type="entry name" value="mRING-HC-C3HC5_CGRF1-like"/>
    <property type="match status" value="1"/>
</dbReference>
<comment type="subcellular location">
    <subcellularLocation>
        <location evidence="1">Nucleus</location>
    </subcellularLocation>
</comment>
<organism evidence="10 11">
    <name type="scientific">Hypsibius exemplaris</name>
    <name type="common">Freshwater tardigrade</name>
    <dbReference type="NCBI Taxonomy" id="2072580"/>
    <lineage>
        <taxon>Eukaryota</taxon>
        <taxon>Metazoa</taxon>
        <taxon>Ecdysozoa</taxon>
        <taxon>Tardigrada</taxon>
        <taxon>Eutardigrada</taxon>
        <taxon>Parachela</taxon>
        <taxon>Hypsibioidea</taxon>
        <taxon>Hypsibiidae</taxon>
        <taxon>Hypsibius</taxon>
    </lineage>
</organism>
<proteinExistence type="predicted"/>
<evidence type="ECO:0000256" key="4">
    <source>
        <dbReference type="ARBA" id="ARBA00023242"/>
    </source>
</evidence>
<dbReference type="EMBL" id="MTYJ01000177">
    <property type="protein sequence ID" value="OWA49917.1"/>
    <property type="molecule type" value="Genomic_DNA"/>
</dbReference>
<dbReference type="InterPro" id="IPR013083">
    <property type="entry name" value="Znf_RING/FYVE/PHD"/>
</dbReference>
<dbReference type="InterPro" id="IPR000504">
    <property type="entry name" value="RRM_dom"/>
</dbReference>
<dbReference type="SMART" id="SM00360">
    <property type="entry name" value="RRM"/>
    <property type="match status" value="2"/>
</dbReference>
<dbReference type="SUPFAM" id="SSF57850">
    <property type="entry name" value="RING/U-box"/>
    <property type="match status" value="1"/>
</dbReference>
<comment type="caution">
    <text evidence="10">The sequence shown here is derived from an EMBL/GenBank/DDBJ whole genome shotgun (WGS) entry which is preliminary data.</text>
</comment>
<dbReference type="Gene3D" id="3.30.70.330">
    <property type="match status" value="1"/>
</dbReference>
<evidence type="ECO:0008006" key="12">
    <source>
        <dbReference type="Google" id="ProtNLM"/>
    </source>
</evidence>
<dbReference type="PANTHER" id="PTHR48033">
    <property type="entry name" value="RNA-BINDING (RRM/RBD/RNP MOTIFS) FAMILY PROTEIN"/>
    <property type="match status" value="1"/>
</dbReference>
<dbReference type="Proteomes" id="UP000192578">
    <property type="component" value="Unassembled WGS sequence"/>
</dbReference>